<keyword evidence="9" id="KW-1185">Reference proteome</keyword>
<dbReference type="PANTHER" id="PTHR31221">
    <property type="entry name" value="WRKY TRANSCRIPTION FACTOR PROTEIN 1-RELATED"/>
    <property type="match status" value="1"/>
</dbReference>
<dbReference type="Pfam" id="PF03106">
    <property type="entry name" value="WRKY"/>
    <property type="match status" value="2"/>
</dbReference>
<dbReference type="InterPro" id="IPR036576">
    <property type="entry name" value="WRKY_dom_sf"/>
</dbReference>
<feature type="compositionally biased region" description="Polar residues" evidence="6">
    <location>
        <begin position="78"/>
        <end position="96"/>
    </location>
</feature>
<evidence type="ECO:0000256" key="2">
    <source>
        <dbReference type="ARBA" id="ARBA00023015"/>
    </source>
</evidence>
<keyword evidence="5" id="KW-0539">Nucleus</keyword>
<feature type="compositionally biased region" description="Polar residues" evidence="6">
    <location>
        <begin position="268"/>
        <end position="286"/>
    </location>
</feature>
<gene>
    <name evidence="8" type="primary">WRKY32_1</name>
    <name evidence="8" type="ORF">PIB30_013001</name>
</gene>
<feature type="region of interest" description="Disordered" evidence="6">
    <location>
        <begin position="250"/>
        <end position="354"/>
    </location>
</feature>
<evidence type="ECO:0000256" key="5">
    <source>
        <dbReference type="ARBA" id="ARBA00023242"/>
    </source>
</evidence>
<proteinExistence type="predicted"/>
<dbReference type="PANTHER" id="PTHR31221:SF150">
    <property type="entry name" value="WRKY TRANSCRIPTION FACTOR 32-RELATED"/>
    <property type="match status" value="1"/>
</dbReference>
<dbReference type="PROSITE" id="PS50811">
    <property type="entry name" value="WRKY"/>
    <property type="match status" value="2"/>
</dbReference>
<accession>A0ABU6Q743</accession>
<protein>
    <submittedName>
        <fullName evidence="8">WRKY Transcription Factor</fullName>
    </submittedName>
</protein>
<evidence type="ECO:0000313" key="9">
    <source>
        <dbReference type="Proteomes" id="UP001341840"/>
    </source>
</evidence>
<evidence type="ECO:0000256" key="6">
    <source>
        <dbReference type="SAM" id="MobiDB-lite"/>
    </source>
</evidence>
<organism evidence="8 9">
    <name type="scientific">Stylosanthes scabra</name>
    <dbReference type="NCBI Taxonomy" id="79078"/>
    <lineage>
        <taxon>Eukaryota</taxon>
        <taxon>Viridiplantae</taxon>
        <taxon>Streptophyta</taxon>
        <taxon>Embryophyta</taxon>
        <taxon>Tracheophyta</taxon>
        <taxon>Spermatophyta</taxon>
        <taxon>Magnoliopsida</taxon>
        <taxon>eudicotyledons</taxon>
        <taxon>Gunneridae</taxon>
        <taxon>Pentapetalae</taxon>
        <taxon>rosids</taxon>
        <taxon>fabids</taxon>
        <taxon>Fabales</taxon>
        <taxon>Fabaceae</taxon>
        <taxon>Papilionoideae</taxon>
        <taxon>50 kb inversion clade</taxon>
        <taxon>dalbergioids sensu lato</taxon>
        <taxon>Dalbergieae</taxon>
        <taxon>Pterocarpus clade</taxon>
        <taxon>Stylosanthes</taxon>
    </lineage>
</organism>
<dbReference type="SMART" id="SM00774">
    <property type="entry name" value="WRKY"/>
    <property type="match status" value="2"/>
</dbReference>
<dbReference type="Gene3D" id="2.20.25.80">
    <property type="entry name" value="WRKY domain"/>
    <property type="match status" value="2"/>
</dbReference>
<evidence type="ECO:0000313" key="8">
    <source>
        <dbReference type="EMBL" id="MED6107352.1"/>
    </source>
</evidence>
<feature type="domain" description="WRKY" evidence="7">
    <location>
        <begin position="367"/>
        <end position="432"/>
    </location>
</feature>
<comment type="caution">
    <text evidence="8">The sequence shown here is derived from an EMBL/GenBank/DDBJ whole genome shotgun (WGS) entry which is preliminary data.</text>
</comment>
<keyword evidence="3" id="KW-0238">DNA-binding</keyword>
<sequence length="513" mass="55373">MAEPPSSAEAVTEGAPELHPKEKDSEGGDDGNEQGQQGKATEGEERVSGPPCETESLQSSDKPPTGSNSGTLAAESPVVNNQSDAELQGSHTTPNTDVKAESKETEGPREKEIIASEAVQPPPTQIENQPQVSLSSTPLSELSPTSVTQSLSSVNSQIVPIQEMTPLKINYDHVPQLDKKNLSGGKPVSCGSVARVSVSDGYSWRKYGQKQVKSPAGSRSYYRCTHSECSAKKIECNDDSGRVIDVVYKSQHSHDPPHKPNSIRESKPVSSSEPPNVENKVSQQLSIRGLKNSDPSPSKEPLQDAPRSADKKRPNSSNLSDNGKVVLKEEHLNEPETKKRIKKDDLADLDSPVKSGKKSRFVVHAEGDVGISGDGYRWRKYGQKMVKGNPHPRNYYRCTSAGCPVRKHIETAVDNSNAVIITYKGVHDHDMPVPKKRHGPLSAPLVAAASPTSMNMSQSKKNPDSPKKQNKSTQWSVDTEGGELSGEAMDLGGEKAIESARTLLSIGFEIKPC</sequence>
<feature type="compositionally biased region" description="Polar residues" evidence="6">
    <location>
        <begin position="55"/>
        <end position="71"/>
    </location>
</feature>
<dbReference type="Proteomes" id="UP001341840">
    <property type="component" value="Unassembled WGS sequence"/>
</dbReference>
<dbReference type="EMBL" id="JASCZI010000033">
    <property type="protein sequence ID" value="MED6107352.1"/>
    <property type="molecule type" value="Genomic_DNA"/>
</dbReference>
<reference evidence="8 9" key="1">
    <citation type="journal article" date="2023" name="Plants (Basel)">
        <title>Bridging the Gap: Combining Genomics and Transcriptomics Approaches to Understand Stylosanthes scabra, an Orphan Legume from the Brazilian Caatinga.</title>
        <authorList>
            <person name="Ferreira-Neto J.R.C."/>
            <person name="da Silva M.D."/>
            <person name="Binneck E."/>
            <person name="de Melo N.F."/>
            <person name="da Silva R.H."/>
            <person name="de Melo A.L.T.M."/>
            <person name="Pandolfi V."/>
            <person name="Bustamante F.O."/>
            <person name="Brasileiro-Vidal A.C."/>
            <person name="Benko-Iseppon A.M."/>
        </authorList>
    </citation>
    <scope>NUCLEOTIDE SEQUENCE [LARGE SCALE GENOMIC DNA]</scope>
    <source>
        <tissue evidence="8">Leaves</tissue>
    </source>
</reference>
<feature type="compositionally biased region" description="Basic and acidic residues" evidence="6">
    <location>
        <begin position="16"/>
        <end position="26"/>
    </location>
</feature>
<dbReference type="InterPro" id="IPR003657">
    <property type="entry name" value="WRKY_dom"/>
</dbReference>
<feature type="compositionally biased region" description="Basic and acidic residues" evidence="6">
    <location>
        <begin position="252"/>
        <end position="267"/>
    </location>
</feature>
<evidence type="ECO:0000256" key="4">
    <source>
        <dbReference type="ARBA" id="ARBA00023163"/>
    </source>
</evidence>
<name>A0ABU6Q743_9FABA</name>
<feature type="domain" description="WRKY" evidence="7">
    <location>
        <begin position="199"/>
        <end position="257"/>
    </location>
</feature>
<feature type="compositionally biased region" description="Basic and acidic residues" evidence="6">
    <location>
        <begin position="326"/>
        <end position="346"/>
    </location>
</feature>
<evidence type="ECO:0000256" key="3">
    <source>
        <dbReference type="ARBA" id="ARBA00023125"/>
    </source>
</evidence>
<feature type="region of interest" description="Disordered" evidence="6">
    <location>
        <begin position="1"/>
        <end position="153"/>
    </location>
</feature>
<dbReference type="SUPFAM" id="SSF118290">
    <property type="entry name" value="WRKY DNA-binding domain"/>
    <property type="match status" value="2"/>
</dbReference>
<keyword evidence="2" id="KW-0805">Transcription regulation</keyword>
<feature type="compositionally biased region" description="Basic and acidic residues" evidence="6">
    <location>
        <begin position="98"/>
        <end position="114"/>
    </location>
</feature>
<dbReference type="InterPro" id="IPR044810">
    <property type="entry name" value="WRKY_plant"/>
</dbReference>
<feature type="region of interest" description="Disordered" evidence="6">
    <location>
        <begin position="450"/>
        <end position="491"/>
    </location>
</feature>
<feature type="compositionally biased region" description="Low complexity" evidence="6">
    <location>
        <begin position="132"/>
        <end position="148"/>
    </location>
</feature>
<comment type="subcellular location">
    <subcellularLocation>
        <location evidence="1">Nucleus</location>
    </subcellularLocation>
</comment>
<evidence type="ECO:0000256" key="1">
    <source>
        <dbReference type="ARBA" id="ARBA00004123"/>
    </source>
</evidence>
<keyword evidence="4" id="KW-0804">Transcription</keyword>
<evidence type="ECO:0000259" key="7">
    <source>
        <dbReference type="PROSITE" id="PS50811"/>
    </source>
</evidence>